<dbReference type="Gene3D" id="3.40.50.2020">
    <property type="match status" value="1"/>
</dbReference>
<name>A0A379C2E6_9FIRM</name>
<evidence type="ECO:0000256" key="1">
    <source>
        <dbReference type="ARBA" id="ARBA00008007"/>
    </source>
</evidence>
<dbReference type="SUPFAM" id="SSF53271">
    <property type="entry name" value="PRTase-like"/>
    <property type="match status" value="1"/>
</dbReference>
<sequence length="199" mass="22850">MKKLFKRCPICGEKLEKFNLCKNCLDNLEFDPYHSYKIDGLRDVLVSFQYSGIGKELIKKFKFNGELFLDQIIGDLMIEKLLKTSYLSEFSNITYVPMTKKKKSIRGFNQSKILAQYIAKNLDLNLIESFEKIRSTKEQVGLDKNDRQKNIKDAFVIKNYSSDIIIVDDVITTGSTIRELVKLTSKEGIKTLALIAATQ</sequence>
<protein>
    <submittedName>
        <fullName evidence="2">DNA utilization protein GntX</fullName>
    </submittedName>
</protein>
<dbReference type="AlphaFoldDB" id="A0A379C2E6"/>
<comment type="similarity">
    <text evidence="1">Belongs to the ComF/GntX family.</text>
</comment>
<evidence type="ECO:0000313" key="2">
    <source>
        <dbReference type="EMBL" id="SUB56440.1"/>
    </source>
</evidence>
<dbReference type="PANTHER" id="PTHR47505:SF1">
    <property type="entry name" value="DNA UTILIZATION PROTEIN YHGH"/>
    <property type="match status" value="1"/>
</dbReference>
<accession>A0A379C2E6</accession>
<reference evidence="2 3" key="1">
    <citation type="submission" date="2018-06" db="EMBL/GenBank/DDBJ databases">
        <authorList>
            <consortium name="Pathogen Informatics"/>
            <person name="Doyle S."/>
        </authorList>
    </citation>
    <scope>NUCLEOTIDE SEQUENCE [LARGE SCALE GENOMIC DNA]</scope>
    <source>
        <strain evidence="2 3">NCTC13149</strain>
    </source>
</reference>
<dbReference type="Proteomes" id="UP000255517">
    <property type="component" value="Unassembled WGS sequence"/>
</dbReference>
<gene>
    <name evidence="2" type="ORF">NCTC13149_00211</name>
</gene>
<dbReference type="InterPro" id="IPR029057">
    <property type="entry name" value="PRTase-like"/>
</dbReference>
<organism evidence="2 3">
    <name type="scientific">Peptoniphilus lacrimalis</name>
    <dbReference type="NCBI Taxonomy" id="33031"/>
    <lineage>
        <taxon>Bacteria</taxon>
        <taxon>Bacillati</taxon>
        <taxon>Bacillota</taxon>
        <taxon>Tissierellia</taxon>
        <taxon>Tissierellales</taxon>
        <taxon>Peptoniphilaceae</taxon>
        <taxon>Peptoniphilus</taxon>
    </lineage>
</organism>
<dbReference type="EMBL" id="UGSZ01000001">
    <property type="protein sequence ID" value="SUB56440.1"/>
    <property type="molecule type" value="Genomic_DNA"/>
</dbReference>
<dbReference type="RefSeq" id="WP_009344825.1">
    <property type="nucleotide sequence ID" value="NZ_CP165621.1"/>
</dbReference>
<dbReference type="STRING" id="1122949.GCA_000378725_00780"/>
<dbReference type="PANTHER" id="PTHR47505">
    <property type="entry name" value="DNA UTILIZATION PROTEIN YHGH"/>
    <property type="match status" value="1"/>
</dbReference>
<proteinExistence type="inferred from homology"/>
<dbReference type="CDD" id="cd06223">
    <property type="entry name" value="PRTases_typeI"/>
    <property type="match status" value="1"/>
</dbReference>
<dbReference type="InterPro" id="IPR051910">
    <property type="entry name" value="ComF/GntX_DNA_util-trans"/>
</dbReference>
<dbReference type="OrthoDB" id="9779910at2"/>
<dbReference type="InterPro" id="IPR000836">
    <property type="entry name" value="PRTase_dom"/>
</dbReference>
<evidence type="ECO:0000313" key="3">
    <source>
        <dbReference type="Proteomes" id="UP000255517"/>
    </source>
</evidence>